<evidence type="ECO:0000313" key="2">
    <source>
        <dbReference type="EMBL" id="MDO6452304.1"/>
    </source>
</evidence>
<reference evidence="2" key="1">
    <citation type="submission" date="2023-07" db="EMBL/GenBank/DDBJ databases">
        <title>Genome content predicts the carbon catabolic preferences of heterotrophic bacteria.</title>
        <authorList>
            <person name="Gralka M."/>
        </authorList>
    </citation>
    <scope>NUCLEOTIDE SEQUENCE</scope>
    <source>
        <strain evidence="2">I2M16</strain>
    </source>
</reference>
<accession>A0AAW7XGX8</accession>
<keyword evidence="1" id="KW-0472">Membrane</keyword>
<feature type="transmembrane region" description="Helical" evidence="1">
    <location>
        <begin position="60"/>
        <end position="81"/>
    </location>
</feature>
<evidence type="ECO:0000313" key="3">
    <source>
        <dbReference type="Proteomes" id="UP001169862"/>
    </source>
</evidence>
<keyword evidence="1" id="KW-1133">Transmembrane helix</keyword>
<name>A0AAW7XGX8_9GAMM</name>
<sequence>MDIVTKSTRKHFAVASCISCVVALASYEWLVVLVALWGVLAMGGIGLFGLKRQVLVSIQWGSFFGLTAALAFLIWGPLGLYG</sequence>
<gene>
    <name evidence="2" type="ORF">Q4490_01890</name>
</gene>
<dbReference type="RefSeq" id="WP_303548301.1">
    <property type="nucleotide sequence ID" value="NZ_JAUOPG010000001.1"/>
</dbReference>
<protein>
    <submittedName>
        <fullName evidence="2">Uncharacterized protein</fullName>
    </submittedName>
</protein>
<evidence type="ECO:0000256" key="1">
    <source>
        <dbReference type="SAM" id="Phobius"/>
    </source>
</evidence>
<dbReference type="AlphaFoldDB" id="A0AAW7XGX8"/>
<comment type="caution">
    <text evidence="2">The sequence shown here is derived from an EMBL/GenBank/DDBJ whole genome shotgun (WGS) entry which is preliminary data.</text>
</comment>
<organism evidence="2 3">
    <name type="scientific">Neptunomonas phycophila</name>
    <dbReference type="NCBI Taxonomy" id="1572645"/>
    <lineage>
        <taxon>Bacteria</taxon>
        <taxon>Pseudomonadati</taxon>
        <taxon>Pseudomonadota</taxon>
        <taxon>Gammaproteobacteria</taxon>
        <taxon>Oceanospirillales</taxon>
        <taxon>Oceanospirillaceae</taxon>
        <taxon>Neptunomonas</taxon>
    </lineage>
</organism>
<feature type="transmembrane region" description="Helical" evidence="1">
    <location>
        <begin position="12"/>
        <end position="40"/>
    </location>
</feature>
<keyword evidence="1" id="KW-0812">Transmembrane</keyword>
<dbReference type="Proteomes" id="UP001169862">
    <property type="component" value="Unassembled WGS sequence"/>
</dbReference>
<proteinExistence type="predicted"/>
<dbReference type="EMBL" id="JAUOPG010000001">
    <property type="protein sequence ID" value="MDO6452304.1"/>
    <property type="molecule type" value="Genomic_DNA"/>
</dbReference>